<sequence>VTGTVLIKSLRKRISNRNLYKLNKAG</sequence>
<evidence type="ECO:0000313" key="1">
    <source>
        <dbReference type="EMBL" id="SVB27041.1"/>
    </source>
</evidence>
<dbReference type="EMBL" id="UINC01035128">
    <property type="protein sequence ID" value="SVB27041.1"/>
    <property type="molecule type" value="Genomic_DNA"/>
</dbReference>
<reference evidence="1" key="1">
    <citation type="submission" date="2018-05" db="EMBL/GenBank/DDBJ databases">
        <authorList>
            <person name="Lanie J.A."/>
            <person name="Ng W.-L."/>
            <person name="Kazmierczak K.M."/>
            <person name="Andrzejewski T.M."/>
            <person name="Davidsen T.M."/>
            <person name="Wayne K.J."/>
            <person name="Tettelin H."/>
            <person name="Glass J.I."/>
            <person name="Rusch D."/>
            <person name="Podicherti R."/>
            <person name="Tsui H.-C.T."/>
            <person name="Winkler M.E."/>
        </authorList>
    </citation>
    <scope>NUCLEOTIDE SEQUENCE</scope>
</reference>
<name>A0A382CN03_9ZZZZ</name>
<accession>A0A382CN03</accession>
<dbReference type="AlphaFoldDB" id="A0A382CN03"/>
<gene>
    <name evidence="1" type="ORF">METZ01_LOCUS179895</name>
</gene>
<organism evidence="1">
    <name type="scientific">marine metagenome</name>
    <dbReference type="NCBI Taxonomy" id="408172"/>
    <lineage>
        <taxon>unclassified sequences</taxon>
        <taxon>metagenomes</taxon>
        <taxon>ecological metagenomes</taxon>
    </lineage>
</organism>
<protein>
    <submittedName>
        <fullName evidence="1">Uncharacterized protein</fullName>
    </submittedName>
</protein>
<proteinExistence type="predicted"/>
<feature type="non-terminal residue" evidence="1">
    <location>
        <position position="1"/>
    </location>
</feature>